<evidence type="ECO:0000256" key="1">
    <source>
        <dbReference type="ARBA" id="ARBA00004123"/>
    </source>
</evidence>
<dbReference type="SUPFAM" id="SSF47769">
    <property type="entry name" value="SAM/Pointed domain"/>
    <property type="match status" value="1"/>
</dbReference>
<dbReference type="GO" id="GO:0005634">
    <property type="term" value="C:nucleus"/>
    <property type="evidence" value="ECO:0007669"/>
    <property type="project" value="UniProtKB-SubCell"/>
</dbReference>
<dbReference type="eggNOG" id="KOG3766">
    <property type="taxonomic scope" value="Eukaryota"/>
</dbReference>
<dbReference type="SMART" id="SM00561">
    <property type="entry name" value="MBT"/>
    <property type="match status" value="1"/>
</dbReference>
<dbReference type="Pfam" id="PF02820">
    <property type="entry name" value="MBT"/>
    <property type="match status" value="1"/>
</dbReference>
<feature type="domain" description="SLED" evidence="6">
    <location>
        <begin position="499"/>
        <end position="611"/>
    </location>
</feature>
<evidence type="ECO:0000313" key="8">
    <source>
        <dbReference type="WBParaSite" id="BXY_0559500.1"/>
    </source>
</evidence>
<evidence type="ECO:0000256" key="5">
    <source>
        <dbReference type="SAM" id="MobiDB-lite"/>
    </source>
</evidence>
<evidence type="ECO:0000259" key="6">
    <source>
        <dbReference type="Pfam" id="PF12140"/>
    </source>
</evidence>
<sequence length="1004" mass="115184">MKTEEPEQVFKRHEIGYQIYTMSFDEADENIPPPPTIKSEDGLILDPTDQPTTSAYGSDESQTPPLVPKSQFSWSEFMKIRASLPATCSRLSAHAQHLEKTLAEVVFSPGTQVMVGHSADMIPAVMKSLVGDIAYVEFYDETSSMEVKVDQLVLAVTPMPLSGWAMDNVAGIPHAQMEQLDQKVVNFIQSGHYFEYIDPKNPQTVRIVKIVENRNGFVRAVDSSGRQIRTFMGWERCKRLGFSLMSDNEGEFRLEPLPGATIKTTIPWYVFCRSNFKKHSMEEGHIIEIIDPFTRFRFLPAVVVEVINRFFYRVQVLLPPDLKDHEPCFLTLHKASPDIFPANFASRNGMRLTAPSGHDETNFTIYKIKGRPATDTQFDIPKNVERFETGRHVEVYDEVRDLFIPATIIRQHRHLLVLRFENEASMSTPKLFSYYDEHIFKVGSAEFYGRPMAPIASSFETWTFSTAPKLTSKVLETDPENGVRFMIKAFSDPNQFIPRLYLNFDCYKGPFIHPQKSRHLDSSFPPSHFQPLMHQIINDMLEVLAKTEYQKLCEASVHSRAPKFAIKLVNPRSDVRSRVFEVEVCETAAEFPGWLRQFLLKYDICPNFISPTKLVKGQPCPFHCERMHLLPHMRPSAHLNVPNSVSKTDEMRARRLNLQTTTNPNPKKRENPDKQIQKTAEEFTDLDQPLPLRRTRRNIIPTKRKEMQDELNDNLKQMTRSRWSTSYNLTIQLASAQIPIERILEEVQYCCPRSVPSMKRLEEWVEEATKHLEEGRCVERKSRRLQDRIIDQVVEDYFKDSRKREASSVISDEPTKRRAAPKNGRYSDRKADSQPPQLDAEGNSNELIEMANKIDTRRIAAQNSVRLNHSGPRVLLPKGHSASDSNSPPSLSRSPSLTSKQPSPDNRESPSEHQKICQKLGIGENEEPREWTTQRLVQVVRKAKLDVVADFLESEEFDGESFFLLTEDDFKDRIQLKTGPMIKTMRLLAELKSLSPDMPQLGAQ</sequence>
<accession>A0A1I7RXX8</accession>
<organism evidence="7 8">
    <name type="scientific">Bursaphelenchus xylophilus</name>
    <name type="common">Pinewood nematode worm</name>
    <name type="synonym">Aphelenchoides xylophilus</name>
    <dbReference type="NCBI Taxonomy" id="6326"/>
    <lineage>
        <taxon>Eukaryota</taxon>
        <taxon>Metazoa</taxon>
        <taxon>Ecdysozoa</taxon>
        <taxon>Nematoda</taxon>
        <taxon>Chromadorea</taxon>
        <taxon>Rhabditida</taxon>
        <taxon>Tylenchina</taxon>
        <taxon>Tylenchomorpha</taxon>
        <taxon>Aphelenchoidea</taxon>
        <taxon>Aphelenchoididae</taxon>
        <taxon>Bursaphelenchus</taxon>
    </lineage>
</organism>
<dbReference type="Gene3D" id="1.10.150.50">
    <property type="entry name" value="Transcription Factor, Ets-1"/>
    <property type="match status" value="1"/>
</dbReference>
<dbReference type="GO" id="GO:0045892">
    <property type="term" value="P:negative regulation of DNA-templated transcription"/>
    <property type="evidence" value="ECO:0007669"/>
    <property type="project" value="TreeGrafter"/>
</dbReference>
<feature type="compositionally biased region" description="Low complexity" evidence="5">
    <location>
        <begin position="882"/>
        <end position="899"/>
    </location>
</feature>
<dbReference type="Pfam" id="PF12140">
    <property type="entry name" value="SLED"/>
    <property type="match status" value="1"/>
</dbReference>
<feature type="region of interest" description="Disordered" evidence="5">
    <location>
        <begin position="864"/>
        <end position="915"/>
    </location>
</feature>
<dbReference type="Gene3D" id="3.90.1150.190">
    <property type="entry name" value="SLED domain"/>
    <property type="match status" value="1"/>
</dbReference>
<dbReference type="InterPro" id="IPR021987">
    <property type="entry name" value="SLED"/>
</dbReference>
<keyword evidence="3" id="KW-0677">Repeat</keyword>
<dbReference type="WBParaSite" id="BXY_0559500.1">
    <property type="protein sequence ID" value="BXY_0559500.1"/>
    <property type="gene ID" value="BXY_0559500"/>
</dbReference>
<dbReference type="GO" id="GO:0042393">
    <property type="term" value="F:histone binding"/>
    <property type="evidence" value="ECO:0007669"/>
    <property type="project" value="TreeGrafter"/>
</dbReference>
<comment type="subcellular location">
    <subcellularLocation>
        <location evidence="1">Nucleus</location>
    </subcellularLocation>
</comment>
<dbReference type="InterPro" id="IPR013761">
    <property type="entry name" value="SAM/pointed_sf"/>
</dbReference>
<dbReference type="Proteomes" id="UP000095284">
    <property type="component" value="Unplaced"/>
</dbReference>
<evidence type="ECO:0000313" key="7">
    <source>
        <dbReference type="Proteomes" id="UP000095284"/>
    </source>
</evidence>
<keyword evidence="4" id="KW-0539">Nucleus</keyword>
<dbReference type="SUPFAM" id="SSF63748">
    <property type="entry name" value="Tudor/PWWP/MBT"/>
    <property type="match status" value="2"/>
</dbReference>
<feature type="region of interest" description="Disordered" evidence="5">
    <location>
        <begin position="801"/>
        <end position="844"/>
    </location>
</feature>
<evidence type="ECO:0000256" key="2">
    <source>
        <dbReference type="ARBA" id="ARBA00022491"/>
    </source>
</evidence>
<name>A0A1I7RXX8_BURXY</name>
<dbReference type="InterPro" id="IPR004092">
    <property type="entry name" value="Mbt"/>
</dbReference>
<evidence type="ECO:0000256" key="4">
    <source>
        <dbReference type="ARBA" id="ARBA00023242"/>
    </source>
</evidence>
<feature type="region of interest" description="Disordered" evidence="5">
    <location>
        <begin position="24"/>
        <end position="67"/>
    </location>
</feature>
<keyword evidence="2" id="KW-0678">Repressor</keyword>
<dbReference type="InterPro" id="IPR050548">
    <property type="entry name" value="PcG_chromatin_remod_factors"/>
</dbReference>
<dbReference type="Gene3D" id="2.30.30.140">
    <property type="match status" value="2"/>
</dbReference>
<dbReference type="InterPro" id="IPR038348">
    <property type="entry name" value="SLED_sf"/>
</dbReference>
<feature type="compositionally biased region" description="Basic and acidic residues" evidence="5">
    <location>
        <begin position="905"/>
        <end position="915"/>
    </location>
</feature>
<proteinExistence type="predicted"/>
<dbReference type="GO" id="GO:0003682">
    <property type="term" value="F:chromatin binding"/>
    <property type="evidence" value="ECO:0007669"/>
    <property type="project" value="TreeGrafter"/>
</dbReference>
<feature type="compositionally biased region" description="Polar residues" evidence="5">
    <location>
        <begin position="49"/>
        <end position="67"/>
    </location>
</feature>
<dbReference type="AlphaFoldDB" id="A0A1I7RXX8"/>
<reference evidence="8" key="1">
    <citation type="submission" date="2016-11" db="UniProtKB">
        <authorList>
            <consortium name="WormBaseParasite"/>
        </authorList>
    </citation>
    <scope>IDENTIFICATION</scope>
</reference>
<dbReference type="PANTHER" id="PTHR12247">
    <property type="entry name" value="POLYCOMB GROUP PROTEIN"/>
    <property type="match status" value="1"/>
</dbReference>
<protein>
    <submittedName>
        <fullName evidence="8">SLED domain-containing protein</fullName>
    </submittedName>
</protein>
<dbReference type="PANTHER" id="PTHR12247:SF132">
    <property type="entry name" value="POLYCOMB PROTEIN SCM"/>
    <property type="match status" value="1"/>
</dbReference>
<evidence type="ECO:0000256" key="3">
    <source>
        <dbReference type="ARBA" id="ARBA00022737"/>
    </source>
</evidence>